<evidence type="ECO:0000313" key="4">
    <source>
        <dbReference type="Proteomes" id="UP000315971"/>
    </source>
</evidence>
<keyword evidence="1" id="KW-0676">Redox-active center</keyword>
<protein>
    <submittedName>
        <fullName evidence="3">Thioredoxin</fullName>
    </submittedName>
</protein>
<accession>A0A521ELL7</accession>
<dbReference type="PROSITE" id="PS00194">
    <property type="entry name" value="THIOREDOXIN_1"/>
    <property type="match status" value="1"/>
</dbReference>
<dbReference type="PROSITE" id="PS51352">
    <property type="entry name" value="THIOREDOXIN_2"/>
    <property type="match status" value="1"/>
</dbReference>
<reference evidence="3 4" key="1">
    <citation type="submission" date="2017-05" db="EMBL/GenBank/DDBJ databases">
        <authorList>
            <person name="Varghese N."/>
            <person name="Submissions S."/>
        </authorList>
    </citation>
    <scope>NUCLEOTIDE SEQUENCE [LARGE SCALE GENOMIC DNA]</scope>
    <source>
        <strain evidence="3 4">DSM 21342</strain>
    </source>
</reference>
<organism evidence="3 4">
    <name type="scientific">Solitalea koreensis</name>
    <dbReference type="NCBI Taxonomy" id="543615"/>
    <lineage>
        <taxon>Bacteria</taxon>
        <taxon>Pseudomonadati</taxon>
        <taxon>Bacteroidota</taxon>
        <taxon>Sphingobacteriia</taxon>
        <taxon>Sphingobacteriales</taxon>
        <taxon>Sphingobacteriaceae</taxon>
        <taxon>Solitalea</taxon>
    </lineage>
</organism>
<dbReference type="InterPro" id="IPR017937">
    <property type="entry name" value="Thioredoxin_CS"/>
</dbReference>
<dbReference type="InterPro" id="IPR036249">
    <property type="entry name" value="Thioredoxin-like_sf"/>
</dbReference>
<dbReference type="Pfam" id="PF00085">
    <property type="entry name" value="Thioredoxin"/>
    <property type="match status" value="1"/>
</dbReference>
<dbReference type="Proteomes" id="UP000315971">
    <property type="component" value="Unassembled WGS sequence"/>
</dbReference>
<dbReference type="InterPro" id="IPR013766">
    <property type="entry name" value="Thioredoxin_domain"/>
</dbReference>
<gene>
    <name evidence="3" type="ORF">SAMN06265350_11713</name>
</gene>
<dbReference type="GO" id="GO:0045454">
    <property type="term" value="P:cell redox homeostasis"/>
    <property type="evidence" value="ECO:0007669"/>
    <property type="project" value="TreeGrafter"/>
</dbReference>
<dbReference type="EMBL" id="FXSZ01000017">
    <property type="protein sequence ID" value="SMO84809.1"/>
    <property type="molecule type" value="Genomic_DNA"/>
</dbReference>
<evidence type="ECO:0000259" key="2">
    <source>
        <dbReference type="PROSITE" id="PS51352"/>
    </source>
</evidence>
<evidence type="ECO:0000313" key="3">
    <source>
        <dbReference type="EMBL" id="SMO84809.1"/>
    </source>
</evidence>
<sequence>MVLWLQVILKLLIVNFAKKKQIKMAVIVSTDQDFKKILSEKNKVVVKYYADWCGSCKLFSPKYKRISNDENNSEVTFLDVNAEENELARKMAAVDNLPFFATFLNGEFLESTATSKEEVVVKMIENLKTK</sequence>
<dbReference type="PANTHER" id="PTHR43601:SF32">
    <property type="entry name" value="THIOREDOXIN-LIKE 2-2, CHLOROPLASTIC"/>
    <property type="match status" value="1"/>
</dbReference>
<name>A0A521ELL7_9SPHI</name>
<proteinExistence type="predicted"/>
<evidence type="ECO:0000256" key="1">
    <source>
        <dbReference type="ARBA" id="ARBA00023284"/>
    </source>
</evidence>
<dbReference type="Gene3D" id="3.40.30.10">
    <property type="entry name" value="Glutaredoxin"/>
    <property type="match status" value="1"/>
</dbReference>
<feature type="domain" description="Thioredoxin" evidence="2">
    <location>
        <begin position="17"/>
        <end position="129"/>
    </location>
</feature>
<dbReference type="AlphaFoldDB" id="A0A521ELL7"/>
<keyword evidence="4" id="KW-1185">Reference proteome</keyword>
<dbReference type="SUPFAM" id="SSF52833">
    <property type="entry name" value="Thioredoxin-like"/>
    <property type="match status" value="1"/>
</dbReference>
<dbReference type="CDD" id="cd02947">
    <property type="entry name" value="TRX_family"/>
    <property type="match status" value="1"/>
</dbReference>
<dbReference type="PANTHER" id="PTHR43601">
    <property type="entry name" value="THIOREDOXIN, MITOCHONDRIAL"/>
    <property type="match status" value="1"/>
</dbReference>